<feature type="region of interest" description="Disordered" evidence="1">
    <location>
        <begin position="68"/>
        <end position="125"/>
    </location>
</feature>
<feature type="domain" description="Transcription activator GCR1-like" evidence="2">
    <location>
        <begin position="175"/>
        <end position="225"/>
    </location>
</feature>
<reference evidence="3" key="1">
    <citation type="submission" date="2021-06" db="EMBL/GenBank/DDBJ databases">
        <authorList>
            <person name="Kallberg Y."/>
            <person name="Tangrot J."/>
            <person name="Rosling A."/>
        </authorList>
    </citation>
    <scope>NUCLEOTIDE SEQUENCE</scope>
    <source>
        <strain evidence="3">MT106</strain>
    </source>
</reference>
<sequence length="263" mass="30147">MSNKDNDSVEKEDKKDFYYSNQDDDSTCSTEPTSDDTESTMSLYESNEFDLAIMSLAALNNNRQNVISTNHSEQSSTGEIQDDDDDDSRSESISDNNNNPPNLISTTNKTQAYSSQRTKKKVYKPGPLSVKKKRGLLKNTTRNMIKRPREGYIDQDKSTDPSTPYYILPSLGVHSSVYALYNEWYVGLHGMPSIRQLILVYGHEWVKENKGRLLRRKYLIDEIMMRETDFGTREALASLQLLKGDKSLNWLVDIELKGFKRTK</sequence>
<feature type="compositionally biased region" description="Polar residues" evidence="1">
    <location>
        <begin position="68"/>
        <end position="79"/>
    </location>
</feature>
<gene>
    <name evidence="3" type="ORF">AGERDE_LOCUS4977</name>
</gene>
<accession>A0A9N9F803</accession>
<feature type="compositionally biased region" description="Polar residues" evidence="1">
    <location>
        <begin position="100"/>
        <end position="116"/>
    </location>
</feature>
<evidence type="ECO:0000259" key="2">
    <source>
        <dbReference type="Pfam" id="PF12550"/>
    </source>
</evidence>
<dbReference type="AlphaFoldDB" id="A0A9N9F803"/>
<comment type="caution">
    <text evidence="3">The sequence shown here is derived from an EMBL/GenBank/DDBJ whole genome shotgun (WGS) entry which is preliminary data.</text>
</comment>
<evidence type="ECO:0000313" key="3">
    <source>
        <dbReference type="EMBL" id="CAG8515837.1"/>
    </source>
</evidence>
<protein>
    <submittedName>
        <fullName evidence="3">1392_t:CDS:1</fullName>
    </submittedName>
</protein>
<dbReference type="EMBL" id="CAJVPL010000626">
    <property type="protein sequence ID" value="CAG8515837.1"/>
    <property type="molecule type" value="Genomic_DNA"/>
</dbReference>
<proteinExistence type="predicted"/>
<evidence type="ECO:0000313" key="4">
    <source>
        <dbReference type="Proteomes" id="UP000789831"/>
    </source>
</evidence>
<feature type="region of interest" description="Disordered" evidence="1">
    <location>
        <begin position="1"/>
        <end position="42"/>
    </location>
</feature>
<keyword evidence="4" id="KW-1185">Reference proteome</keyword>
<dbReference type="Pfam" id="PF12550">
    <property type="entry name" value="GCR1_C"/>
    <property type="match status" value="1"/>
</dbReference>
<evidence type="ECO:0000256" key="1">
    <source>
        <dbReference type="SAM" id="MobiDB-lite"/>
    </source>
</evidence>
<feature type="compositionally biased region" description="Basic and acidic residues" evidence="1">
    <location>
        <begin position="1"/>
        <end position="17"/>
    </location>
</feature>
<dbReference type="OrthoDB" id="428577at2759"/>
<name>A0A9N9F803_9GLOM</name>
<organism evidence="3 4">
    <name type="scientific">Ambispora gerdemannii</name>
    <dbReference type="NCBI Taxonomy" id="144530"/>
    <lineage>
        <taxon>Eukaryota</taxon>
        <taxon>Fungi</taxon>
        <taxon>Fungi incertae sedis</taxon>
        <taxon>Mucoromycota</taxon>
        <taxon>Glomeromycotina</taxon>
        <taxon>Glomeromycetes</taxon>
        <taxon>Archaeosporales</taxon>
        <taxon>Ambisporaceae</taxon>
        <taxon>Ambispora</taxon>
    </lineage>
</organism>
<dbReference type="InterPro" id="IPR022210">
    <property type="entry name" value="TF_GCR1-like"/>
</dbReference>
<dbReference type="Proteomes" id="UP000789831">
    <property type="component" value="Unassembled WGS sequence"/>
</dbReference>